<evidence type="ECO:0000313" key="3">
    <source>
        <dbReference type="EMBL" id="MBF0935453.1"/>
    </source>
</evidence>
<sequence>MVKRPNHRKNKNKKKRTRIPSRERHYLSFKEKSVLQIIALLIVIGFIAIAYMMDIRLMASASSPGLSLRRTLSWESVQVLTNFSDFKTWLLGIQALIVVLLIFAILVTICNFWVQWTWHELRTLFFSQDQGQEEVEV</sequence>
<proteinExistence type="predicted"/>
<feature type="transmembrane region" description="Helical" evidence="2">
    <location>
        <begin position="34"/>
        <end position="53"/>
    </location>
</feature>
<comment type="caution">
    <text evidence="3">The sequence shown here is derived from an EMBL/GenBank/DDBJ whole genome shotgun (WGS) entry which is preliminary data.</text>
</comment>
<keyword evidence="2" id="KW-0472">Membrane</keyword>
<keyword evidence="2" id="KW-0812">Transmembrane</keyword>
<feature type="compositionally biased region" description="Basic residues" evidence="1">
    <location>
        <begin position="1"/>
        <end position="19"/>
    </location>
</feature>
<evidence type="ECO:0000256" key="1">
    <source>
        <dbReference type="SAM" id="MobiDB-lite"/>
    </source>
</evidence>
<organism evidence="3 4">
    <name type="scientific">Abiotrophia defectiva</name>
    <name type="common">Streptococcus defectivus</name>
    <dbReference type="NCBI Taxonomy" id="46125"/>
    <lineage>
        <taxon>Bacteria</taxon>
        <taxon>Bacillati</taxon>
        <taxon>Bacillota</taxon>
        <taxon>Bacilli</taxon>
        <taxon>Lactobacillales</taxon>
        <taxon>Aerococcaceae</taxon>
        <taxon>Abiotrophia</taxon>
    </lineage>
</organism>
<accession>A0A929MRD1</accession>
<dbReference type="AlphaFoldDB" id="A0A929MRD1"/>
<evidence type="ECO:0000256" key="2">
    <source>
        <dbReference type="SAM" id="Phobius"/>
    </source>
</evidence>
<protein>
    <submittedName>
        <fullName evidence="3">Uncharacterized protein</fullName>
    </submittedName>
</protein>
<dbReference type="Proteomes" id="UP000757900">
    <property type="component" value="Unassembled WGS sequence"/>
</dbReference>
<feature type="region of interest" description="Disordered" evidence="1">
    <location>
        <begin position="1"/>
        <end position="20"/>
    </location>
</feature>
<evidence type="ECO:0000313" key="4">
    <source>
        <dbReference type="Proteomes" id="UP000757900"/>
    </source>
</evidence>
<reference evidence="3" key="1">
    <citation type="submission" date="2020-04" db="EMBL/GenBank/DDBJ databases">
        <title>Deep metagenomics examines the oral microbiome during advanced dental caries in children, revealing novel taxa and co-occurrences with host molecules.</title>
        <authorList>
            <person name="Baker J.L."/>
            <person name="Morton J.T."/>
            <person name="Dinis M."/>
            <person name="Alvarez R."/>
            <person name="Tran N.C."/>
            <person name="Knight R."/>
            <person name="Edlund A."/>
        </authorList>
    </citation>
    <scope>NUCLEOTIDE SEQUENCE</scope>
    <source>
        <strain evidence="3">JCVI_23_bin.16</strain>
    </source>
</reference>
<gene>
    <name evidence="3" type="ORF">HXK00_07435</name>
</gene>
<feature type="transmembrane region" description="Helical" evidence="2">
    <location>
        <begin position="89"/>
        <end position="114"/>
    </location>
</feature>
<name>A0A929MRD1_ABIDE</name>
<keyword evidence="2" id="KW-1133">Transmembrane helix</keyword>
<dbReference type="EMBL" id="JABZFV010000238">
    <property type="protein sequence ID" value="MBF0935453.1"/>
    <property type="molecule type" value="Genomic_DNA"/>
</dbReference>